<gene>
    <name evidence="1" type="ORF">BU25DRAFT_458043</name>
</gene>
<evidence type="ECO:0000313" key="1">
    <source>
        <dbReference type="EMBL" id="KAF2628194.1"/>
    </source>
</evidence>
<sequence length="162" mass="18382">MIGMLKLQLFLTRSKPLPGARDPKSMIAESGFLVFKTLNACFSVRNNLAHETNLSLDIYPYGVYNRWGERIGKATLNSNSQPPPAIAEFIVLCKRHPEHQLRFAPRHPGEQPDEQWAIMNDVKYGILMIEIRKGTAYKLGQGTISMPKWDEESTDERLIVLG</sequence>
<keyword evidence="2" id="KW-1185">Reference proteome</keyword>
<accession>A0ACB6S4Q7</accession>
<protein>
    <submittedName>
        <fullName evidence="1">Uncharacterized protein</fullName>
    </submittedName>
</protein>
<dbReference type="Proteomes" id="UP000799754">
    <property type="component" value="Unassembled WGS sequence"/>
</dbReference>
<reference evidence="1" key="1">
    <citation type="journal article" date="2020" name="Stud. Mycol.">
        <title>101 Dothideomycetes genomes: a test case for predicting lifestyles and emergence of pathogens.</title>
        <authorList>
            <person name="Haridas S."/>
            <person name="Albert R."/>
            <person name="Binder M."/>
            <person name="Bloem J."/>
            <person name="Labutti K."/>
            <person name="Salamov A."/>
            <person name="Andreopoulos B."/>
            <person name="Baker S."/>
            <person name="Barry K."/>
            <person name="Bills G."/>
            <person name="Bluhm B."/>
            <person name="Cannon C."/>
            <person name="Castanera R."/>
            <person name="Culley D."/>
            <person name="Daum C."/>
            <person name="Ezra D."/>
            <person name="Gonzalez J."/>
            <person name="Henrissat B."/>
            <person name="Kuo A."/>
            <person name="Liang C."/>
            <person name="Lipzen A."/>
            <person name="Lutzoni F."/>
            <person name="Magnuson J."/>
            <person name="Mondo S."/>
            <person name="Nolan M."/>
            <person name="Ohm R."/>
            <person name="Pangilinan J."/>
            <person name="Park H.-J."/>
            <person name="Ramirez L."/>
            <person name="Alfaro M."/>
            <person name="Sun H."/>
            <person name="Tritt A."/>
            <person name="Yoshinaga Y."/>
            <person name="Zwiers L.-H."/>
            <person name="Turgeon B."/>
            <person name="Goodwin S."/>
            <person name="Spatafora J."/>
            <person name="Crous P."/>
            <person name="Grigoriev I."/>
        </authorList>
    </citation>
    <scope>NUCLEOTIDE SEQUENCE</scope>
    <source>
        <strain evidence="1">CBS 525.71</strain>
    </source>
</reference>
<dbReference type="EMBL" id="MU006714">
    <property type="protein sequence ID" value="KAF2628194.1"/>
    <property type="molecule type" value="Genomic_DNA"/>
</dbReference>
<name>A0ACB6S4Q7_9PLEO</name>
<organism evidence="1 2">
    <name type="scientific">Macroventuria anomochaeta</name>
    <dbReference type="NCBI Taxonomy" id="301207"/>
    <lineage>
        <taxon>Eukaryota</taxon>
        <taxon>Fungi</taxon>
        <taxon>Dikarya</taxon>
        <taxon>Ascomycota</taxon>
        <taxon>Pezizomycotina</taxon>
        <taxon>Dothideomycetes</taxon>
        <taxon>Pleosporomycetidae</taxon>
        <taxon>Pleosporales</taxon>
        <taxon>Pleosporineae</taxon>
        <taxon>Didymellaceae</taxon>
        <taxon>Macroventuria</taxon>
    </lineage>
</organism>
<proteinExistence type="predicted"/>
<comment type="caution">
    <text evidence="1">The sequence shown here is derived from an EMBL/GenBank/DDBJ whole genome shotgun (WGS) entry which is preliminary data.</text>
</comment>
<evidence type="ECO:0000313" key="2">
    <source>
        <dbReference type="Proteomes" id="UP000799754"/>
    </source>
</evidence>